<dbReference type="EMBL" id="SOCP01000003">
    <property type="protein sequence ID" value="TDV55449.1"/>
    <property type="molecule type" value="Genomic_DNA"/>
</dbReference>
<sequence>MCSSAHWMRSTTLQWDLGTVKAAMNARPVSWPGMGSLISWNSVGTPSSVTTCASMIEPVSAVSSASFLRRSGRSANGAGMSGTRPM</sequence>
<evidence type="ECO:0000313" key="1">
    <source>
        <dbReference type="EMBL" id="TDV55449.1"/>
    </source>
</evidence>
<keyword evidence="2" id="KW-1185">Reference proteome</keyword>
<name>A0A4R7W0T7_9PSEU</name>
<accession>A0A4R7W0T7</accession>
<protein>
    <submittedName>
        <fullName evidence="1">Uncharacterized protein</fullName>
    </submittedName>
</protein>
<evidence type="ECO:0000313" key="2">
    <source>
        <dbReference type="Proteomes" id="UP000294927"/>
    </source>
</evidence>
<reference evidence="1 2" key="1">
    <citation type="submission" date="2019-03" db="EMBL/GenBank/DDBJ databases">
        <title>Genomic Encyclopedia of Archaeal and Bacterial Type Strains, Phase II (KMG-II): from individual species to whole genera.</title>
        <authorList>
            <person name="Goeker M."/>
        </authorList>
    </citation>
    <scope>NUCLEOTIDE SEQUENCE [LARGE SCALE GENOMIC DNA]</scope>
    <source>
        <strain evidence="1 2">DSM 45499</strain>
    </source>
</reference>
<dbReference type="Proteomes" id="UP000294927">
    <property type="component" value="Unassembled WGS sequence"/>
</dbReference>
<organism evidence="1 2">
    <name type="scientific">Actinophytocola oryzae</name>
    <dbReference type="NCBI Taxonomy" id="502181"/>
    <lineage>
        <taxon>Bacteria</taxon>
        <taxon>Bacillati</taxon>
        <taxon>Actinomycetota</taxon>
        <taxon>Actinomycetes</taxon>
        <taxon>Pseudonocardiales</taxon>
        <taxon>Pseudonocardiaceae</taxon>
    </lineage>
</organism>
<dbReference type="AlphaFoldDB" id="A0A4R7W0T7"/>
<gene>
    <name evidence="1" type="ORF">CLV71_103690</name>
</gene>
<proteinExistence type="predicted"/>
<comment type="caution">
    <text evidence="1">The sequence shown here is derived from an EMBL/GenBank/DDBJ whole genome shotgun (WGS) entry which is preliminary data.</text>
</comment>